<evidence type="ECO:0000313" key="7">
    <source>
        <dbReference type="Proteomes" id="UP000277424"/>
    </source>
</evidence>
<dbReference type="InterPro" id="IPR007667">
    <property type="entry name" value="Hypoxia_induced_domain"/>
</dbReference>
<feature type="transmembrane region" description="Helical" evidence="4">
    <location>
        <begin position="7"/>
        <end position="29"/>
    </location>
</feature>
<evidence type="ECO:0000259" key="5">
    <source>
        <dbReference type="PROSITE" id="PS51503"/>
    </source>
</evidence>
<feature type="transmembrane region" description="Helical" evidence="4">
    <location>
        <begin position="49"/>
        <end position="65"/>
    </location>
</feature>
<protein>
    <submittedName>
        <fullName evidence="6">Hypoxia induced protein</fullName>
    </submittedName>
</protein>
<accession>A0A420WCX3</accession>
<sequence>MDGMSDIFFILTVIAMLITLAVLGTGLFAMARGGDFNRRNSNKLMRLRIIAQAVALALFAIAMLMR</sequence>
<evidence type="ECO:0000256" key="3">
    <source>
        <dbReference type="ARBA" id="ARBA00023136"/>
    </source>
</evidence>
<reference evidence="6 7" key="1">
    <citation type="submission" date="2018-10" db="EMBL/GenBank/DDBJ databases">
        <title>Comparative analysis of microorganisms from saline springs in Andes Mountain Range, Colombia.</title>
        <authorList>
            <person name="Rubin E."/>
        </authorList>
    </citation>
    <scope>NUCLEOTIDE SEQUENCE [LARGE SCALE GENOMIC DNA]</scope>
    <source>
        <strain evidence="6 7">USBA 36</strain>
    </source>
</reference>
<feature type="domain" description="HIG1" evidence="5">
    <location>
        <begin position="1"/>
        <end position="66"/>
    </location>
</feature>
<name>A0A420WCX3_9PROT</name>
<dbReference type="Gene3D" id="6.10.140.1320">
    <property type="match status" value="1"/>
</dbReference>
<dbReference type="EMBL" id="RBIG01000003">
    <property type="protein sequence ID" value="RKQ68780.1"/>
    <property type="molecule type" value="Genomic_DNA"/>
</dbReference>
<evidence type="ECO:0000256" key="4">
    <source>
        <dbReference type="SAM" id="Phobius"/>
    </source>
</evidence>
<keyword evidence="2 4" id="KW-1133">Transmembrane helix</keyword>
<evidence type="ECO:0000256" key="1">
    <source>
        <dbReference type="ARBA" id="ARBA00022692"/>
    </source>
</evidence>
<dbReference type="Proteomes" id="UP000277424">
    <property type="component" value="Unassembled WGS sequence"/>
</dbReference>
<keyword evidence="3 4" id="KW-0472">Membrane</keyword>
<keyword evidence="1 4" id="KW-0812">Transmembrane</keyword>
<proteinExistence type="predicted"/>
<evidence type="ECO:0000256" key="2">
    <source>
        <dbReference type="ARBA" id="ARBA00022989"/>
    </source>
</evidence>
<dbReference type="AlphaFoldDB" id="A0A420WCX3"/>
<gene>
    <name evidence="6" type="ORF">BCL74_3263</name>
</gene>
<comment type="caution">
    <text evidence="6">The sequence shown here is derived from an EMBL/GenBank/DDBJ whole genome shotgun (WGS) entry which is preliminary data.</text>
</comment>
<dbReference type="PROSITE" id="PS51503">
    <property type="entry name" value="HIG1"/>
    <property type="match status" value="1"/>
</dbReference>
<evidence type="ECO:0000313" key="6">
    <source>
        <dbReference type="EMBL" id="RKQ68780.1"/>
    </source>
</evidence>
<dbReference type="NCBIfam" id="NF033233">
    <property type="entry name" value="twin_helix"/>
    <property type="match status" value="1"/>
</dbReference>
<organism evidence="6 7">
    <name type="scientific">Oceanibaculum indicum</name>
    <dbReference type="NCBI Taxonomy" id="526216"/>
    <lineage>
        <taxon>Bacteria</taxon>
        <taxon>Pseudomonadati</taxon>
        <taxon>Pseudomonadota</taxon>
        <taxon>Alphaproteobacteria</taxon>
        <taxon>Rhodospirillales</taxon>
        <taxon>Oceanibaculaceae</taxon>
        <taxon>Oceanibaculum</taxon>
    </lineage>
</organism>
<dbReference type="Pfam" id="PF04588">
    <property type="entry name" value="HIG_1_N"/>
    <property type="match status" value="1"/>
</dbReference>